<organism evidence="1 2">
    <name type="scientific">Bradyrhizobium huanghuaihaiense</name>
    <dbReference type="NCBI Taxonomy" id="990078"/>
    <lineage>
        <taxon>Bacteria</taxon>
        <taxon>Pseudomonadati</taxon>
        <taxon>Pseudomonadota</taxon>
        <taxon>Alphaproteobacteria</taxon>
        <taxon>Hyphomicrobiales</taxon>
        <taxon>Nitrobacteraceae</taxon>
        <taxon>Bradyrhizobium</taxon>
    </lineage>
</organism>
<dbReference type="PANTHER" id="PTHR40267:SF1">
    <property type="entry name" value="BLR3294 PROTEIN"/>
    <property type="match status" value="1"/>
</dbReference>
<accession>A0A562S1E7</accession>
<dbReference type="InterPro" id="IPR053714">
    <property type="entry name" value="Iso_Racemase_Enz_sf"/>
</dbReference>
<gene>
    <name evidence="1" type="ORF">IQ16_01402</name>
</gene>
<dbReference type="PANTHER" id="PTHR40267">
    <property type="entry name" value="BLR3294 PROTEIN"/>
    <property type="match status" value="1"/>
</dbReference>
<reference evidence="1 2" key="1">
    <citation type="journal article" date="2015" name="Stand. Genomic Sci.">
        <title>Genomic Encyclopedia of Bacterial and Archaeal Type Strains, Phase III: the genomes of soil and plant-associated and newly described type strains.</title>
        <authorList>
            <person name="Whitman W.B."/>
            <person name="Woyke T."/>
            <person name="Klenk H.P."/>
            <person name="Zhou Y."/>
            <person name="Lilburn T.G."/>
            <person name="Beck B.J."/>
            <person name="De Vos P."/>
            <person name="Vandamme P."/>
            <person name="Eisen J.A."/>
            <person name="Garrity G."/>
            <person name="Hugenholtz P."/>
            <person name="Kyrpides N.C."/>
        </authorList>
    </citation>
    <scope>NUCLEOTIDE SEQUENCE [LARGE SCALE GENOMIC DNA]</scope>
    <source>
        <strain evidence="1 2">CGMCC 1.10948</strain>
    </source>
</reference>
<evidence type="ECO:0000313" key="2">
    <source>
        <dbReference type="Proteomes" id="UP000316291"/>
    </source>
</evidence>
<dbReference type="GO" id="GO:0016853">
    <property type="term" value="F:isomerase activity"/>
    <property type="evidence" value="ECO:0007669"/>
    <property type="project" value="UniProtKB-KW"/>
</dbReference>
<name>A0A562S1E7_9BRAD</name>
<dbReference type="Proteomes" id="UP000316291">
    <property type="component" value="Unassembled WGS sequence"/>
</dbReference>
<keyword evidence="2" id="KW-1185">Reference proteome</keyword>
<dbReference type="AlphaFoldDB" id="A0A562S1E7"/>
<sequence length="248" mass="26010">MIDVVLRKRLGMITPSSNSVLEPVTSAMLAGVSGVTAHFARFRVTEIALDAAALSQFDASVMLPAADLLADAKVDAIAWNGTSASWLGIGRDRSLCEAITARTGVPATTSTLACIDAARALGAKRVGLVSPYTDDVQRRIGDVWAEEGIAPHAERHLGLRDNFSFGEVAPATIADMIRAVAAEGADVIVILCTNLDGAALAATLERELDIAVLDSVAVTLWRSLDLAGGDITTLAQWGRIFQTSAVIK</sequence>
<evidence type="ECO:0000313" key="1">
    <source>
        <dbReference type="EMBL" id="TWI75107.1"/>
    </source>
</evidence>
<comment type="caution">
    <text evidence="1">The sequence shown here is derived from an EMBL/GenBank/DDBJ whole genome shotgun (WGS) entry which is preliminary data.</text>
</comment>
<keyword evidence="1" id="KW-0413">Isomerase</keyword>
<dbReference type="InterPro" id="IPR026286">
    <property type="entry name" value="MaiA/AMDase"/>
</dbReference>
<dbReference type="PIRSF" id="PIRSF015736">
    <property type="entry name" value="MI"/>
    <property type="match status" value="1"/>
</dbReference>
<dbReference type="Pfam" id="PF17645">
    <property type="entry name" value="Amdase"/>
    <property type="match status" value="1"/>
</dbReference>
<protein>
    <submittedName>
        <fullName evidence="1">Maleate isomerase</fullName>
    </submittedName>
</protein>
<proteinExistence type="predicted"/>
<dbReference type="Gene3D" id="3.40.50.12500">
    <property type="match status" value="1"/>
</dbReference>
<dbReference type="EMBL" id="VLLA01000002">
    <property type="protein sequence ID" value="TWI75107.1"/>
    <property type="molecule type" value="Genomic_DNA"/>
</dbReference>